<evidence type="ECO:0000313" key="2">
    <source>
        <dbReference type="EMBL" id="TRY81663.1"/>
    </source>
</evidence>
<dbReference type="EMBL" id="SRMA01026605">
    <property type="protein sequence ID" value="TRY81663.1"/>
    <property type="molecule type" value="Genomic_DNA"/>
</dbReference>
<evidence type="ECO:0008006" key="4">
    <source>
        <dbReference type="Google" id="ProtNLM"/>
    </source>
</evidence>
<reference evidence="2 3" key="1">
    <citation type="journal article" date="2019" name="Sci. Data">
        <title>Hybrid genome assembly and annotation of Danionella translucida.</title>
        <authorList>
            <person name="Kadobianskyi M."/>
            <person name="Schulze L."/>
            <person name="Schuelke M."/>
            <person name="Judkewitz B."/>
        </authorList>
    </citation>
    <scope>NUCLEOTIDE SEQUENCE [LARGE SCALE GENOMIC DNA]</scope>
    <source>
        <strain evidence="2 3">Bolton</strain>
    </source>
</reference>
<comment type="caution">
    <text evidence="2">The sequence shown here is derived from an EMBL/GenBank/DDBJ whole genome shotgun (WGS) entry which is preliminary data.</text>
</comment>
<feature type="transmembrane region" description="Helical" evidence="1">
    <location>
        <begin position="39"/>
        <end position="58"/>
    </location>
</feature>
<organism evidence="2 3">
    <name type="scientific">Danionella cerebrum</name>
    <dbReference type="NCBI Taxonomy" id="2873325"/>
    <lineage>
        <taxon>Eukaryota</taxon>
        <taxon>Metazoa</taxon>
        <taxon>Chordata</taxon>
        <taxon>Craniata</taxon>
        <taxon>Vertebrata</taxon>
        <taxon>Euteleostomi</taxon>
        <taxon>Actinopterygii</taxon>
        <taxon>Neopterygii</taxon>
        <taxon>Teleostei</taxon>
        <taxon>Ostariophysi</taxon>
        <taxon>Cypriniformes</taxon>
        <taxon>Danionidae</taxon>
        <taxon>Danioninae</taxon>
        <taxon>Danionella</taxon>
    </lineage>
</organism>
<dbReference type="AlphaFoldDB" id="A0A553PVF0"/>
<sequence length="192" mass="21299">MFLLTGLTDGVYNVCVMAHTRAGGTAGPCQMLAVEAKEVLPIMLSALFLTSLLLMISVSIRMKMKPYLCPTVPDPSKSSLSSWSISKPCEPFPSTIIPLSPAASISQDHEEKEAIPVTFFSYSSVRPEEPYIELKNHTESTKPDPAGDPEELLVKHRNNPDECRYSLSYVPVITVQSYRTLQPEDFQSFLQD</sequence>
<evidence type="ECO:0000313" key="3">
    <source>
        <dbReference type="Proteomes" id="UP000316079"/>
    </source>
</evidence>
<name>A0A553PVF0_9TELE</name>
<proteinExistence type="predicted"/>
<keyword evidence="3" id="KW-1185">Reference proteome</keyword>
<accession>A0A553PVF0</accession>
<evidence type="ECO:0000256" key="1">
    <source>
        <dbReference type="SAM" id="Phobius"/>
    </source>
</evidence>
<keyword evidence="1" id="KW-1133">Transmembrane helix</keyword>
<keyword evidence="1" id="KW-0472">Membrane</keyword>
<dbReference type="STRING" id="623744.A0A553PVF0"/>
<protein>
    <recommendedName>
        <fullName evidence="4">Fibronectin type-III domain-containing protein</fullName>
    </recommendedName>
</protein>
<dbReference type="OrthoDB" id="9884260at2759"/>
<dbReference type="Proteomes" id="UP000316079">
    <property type="component" value="Unassembled WGS sequence"/>
</dbReference>
<gene>
    <name evidence="2" type="ORF">DNTS_025987</name>
</gene>
<keyword evidence="1" id="KW-0812">Transmembrane</keyword>